<dbReference type="EMBL" id="JBHTAH010000012">
    <property type="protein sequence ID" value="MFC7070608.1"/>
    <property type="molecule type" value="Genomic_DNA"/>
</dbReference>
<sequence length="517" mass="59561">MTNKPEKPEKEAIVEAVAEYLTGYLGDVTDIDSFARNLDPQTNIRGLDDIVRYHFLRTGEWDPQTRKTRYDFDIDPIDTADITGPHGNPIGILDFISLLPSRLRSLDPAVKQTVEITHGEVRGQIDWQETIKHRSRTGDTGTQTFACRVQERTTLSLRNRVLFALLGAIQSTYEQFGEEVVTGDTWPDWFEGWGPEGEYRAELNRILQTPYFRDVKFDSITVTNREVAEVRSDRDQLYREAATLLAEYRRLGSDWIDESDTRIRSLLSMDLFYPTEENREGSDVFELYWIFRLLDRMADGTRLESFTGDSKTVFRGELIAHWEDDESEYLLFNDWEGGYPYEEGIEKLFSINFSYFERDEYDNVPEMVESYPTRRGFVNHHERWIQEDAFGKDAGAGEKTPDIVLLKLDVNSDTPVLQKVFIGEVKHSIREQEIQEGITQILEYGAFAKVGEDMVMADDPERTYVTSSPDPLRSPELELGLFIGSDDLVESHEIPGIQIVGWEDNSDEELDAPFEKT</sequence>
<protein>
    <recommendedName>
        <fullName evidence="3">Restriction endonuclease</fullName>
    </recommendedName>
</protein>
<dbReference type="RefSeq" id="WP_390210845.1">
    <property type="nucleotide sequence ID" value="NZ_JBHTAH010000012.1"/>
</dbReference>
<evidence type="ECO:0000313" key="1">
    <source>
        <dbReference type="EMBL" id="MFC7070608.1"/>
    </source>
</evidence>
<comment type="caution">
    <text evidence="1">The sequence shown here is derived from an EMBL/GenBank/DDBJ whole genome shotgun (WGS) entry which is preliminary data.</text>
</comment>
<dbReference type="AlphaFoldDB" id="A0ABD5WFU3"/>
<organism evidence="1 2">
    <name type="scientific">Halobaculum lipolyticum</name>
    <dbReference type="NCBI Taxonomy" id="3032001"/>
    <lineage>
        <taxon>Archaea</taxon>
        <taxon>Methanobacteriati</taxon>
        <taxon>Methanobacteriota</taxon>
        <taxon>Stenosarchaea group</taxon>
        <taxon>Halobacteria</taxon>
        <taxon>Halobacteriales</taxon>
        <taxon>Haloferacaceae</taxon>
        <taxon>Halobaculum</taxon>
    </lineage>
</organism>
<evidence type="ECO:0000313" key="2">
    <source>
        <dbReference type="Proteomes" id="UP001596461"/>
    </source>
</evidence>
<proteinExistence type="predicted"/>
<gene>
    <name evidence="1" type="ORF">ACFQL9_13220</name>
</gene>
<evidence type="ECO:0008006" key="3">
    <source>
        <dbReference type="Google" id="ProtNLM"/>
    </source>
</evidence>
<keyword evidence="2" id="KW-1185">Reference proteome</keyword>
<reference evidence="1 2" key="1">
    <citation type="journal article" date="2019" name="Int. J. Syst. Evol. Microbiol.">
        <title>The Global Catalogue of Microorganisms (GCM) 10K type strain sequencing project: providing services to taxonomists for standard genome sequencing and annotation.</title>
        <authorList>
            <consortium name="The Broad Institute Genomics Platform"/>
            <consortium name="The Broad Institute Genome Sequencing Center for Infectious Disease"/>
            <person name="Wu L."/>
            <person name="Ma J."/>
        </authorList>
    </citation>
    <scope>NUCLEOTIDE SEQUENCE [LARGE SCALE GENOMIC DNA]</scope>
    <source>
        <strain evidence="1 2">DT31</strain>
    </source>
</reference>
<name>A0ABD5WFU3_9EURY</name>
<dbReference type="Proteomes" id="UP001596461">
    <property type="component" value="Unassembled WGS sequence"/>
</dbReference>
<accession>A0ABD5WFU3</accession>